<evidence type="ECO:0000313" key="1">
    <source>
        <dbReference type="EMBL" id="KAF4629152.1"/>
    </source>
</evidence>
<evidence type="ECO:0000313" key="2">
    <source>
        <dbReference type="Proteomes" id="UP000566819"/>
    </source>
</evidence>
<dbReference type="AlphaFoldDB" id="A0A8H4RJ88"/>
<dbReference type="EMBL" id="JAAMPI010000713">
    <property type="protein sequence ID" value="KAF4629152.1"/>
    <property type="molecule type" value="Genomic_DNA"/>
</dbReference>
<gene>
    <name evidence="1" type="ORF">G7Y89_g8992</name>
</gene>
<proteinExistence type="predicted"/>
<dbReference type="OrthoDB" id="3431913at2759"/>
<name>A0A8H4RJ88_9HELO</name>
<sequence>MAEPGEPEHESIRTKLGTYLHDGLSKGREVSIGGLQKGAGIGIEGLQKGAGIGIEKLLQGKEVGLEILLKEKLKLEHSVGLGPKPNIIPPGPAKIDSDHRTVEIGWHPVPGLGILAEKTGLEKLIDDHIGKLPDPTQHWAVLVGDYVHELWMDEELDIIYINEALDRSGWHTFEVGQTRFTDEALRLAAEMSIHNMREKRPKYNLISNNCQNYALALLDAIQIGKHKEFATSFAVYKAATGAGTIEELFVDKHPEEQKLDDGRPALHRADTLQVAKQVMDENTTKLDNHRSLFR</sequence>
<dbReference type="Proteomes" id="UP000566819">
    <property type="component" value="Unassembled WGS sequence"/>
</dbReference>
<organism evidence="1 2">
    <name type="scientific">Cudoniella acicularis</name>
    <dbReference type="NCBI Taxonomy" id="354080"/>
    <lineage>
        <taxon>Eukaryota</taxon>
        <taxon>Fungi</taxon>
        <taxon>Dikarya</taxon>
        <taxon>Ascomycota</taxon>
        <taxon>Pezizomycotina</taxon>
        <taxon>Leotiomycetes</taxon>
        <taxon>Helotiales</taxon>
        <taxon>Tricladiaceae</taxon>
        <taxon>Cudoniella</taxon>
    </lineage>
</organism>
<reference evidence="1 2" key="1">
    <citation type="submission" date="2020-03" db="EMBL/GenBank/DDBJ databases">
        <title>Draft Genome Sequence of Cudoniella acicularis.</title>
        <authorList>
            <person name="Buettner E."/>
            <person name="Kellner H."/>
        </authorList>
    </citation>
    <scope>NUCLEOTIDE SEQUENCE [LARGE SCALE GENOMIC DNA]</scope>
    <source>
        <strain evidence="1 2">DSM 108380</strain>
    </source>
</reference>
<comment type="caution">
    <text evidence="1">The sequence shown here is derived from an EMBL/GenBank/DDBJ whole genome shotgun (WGS) entry which is preliminary data.</text>
</comment>
<evidence type="ECO:0008006" key="3">
    <source>
        <dbReference type="Google" id="ProtNLM"/>
    </source>
</evidence>
<protein>
    <recommendedName>
        <fullName evidence="3">PPPDE domain-containing protein</fullName>
    </recommendedName>
</protein>
<keyword evidence="2" id="KW-1185">Reference proteome</keyword>
<accession>A0A8H4RJ88</accession>